<evidence type="ECO:0000256" key="1">
    <source>
        <dbReference type="ARBA" id="ARBA00022679"/>
    </source>
</evidence>
<evidence type="ECO:0000313" key="3">
    <source>
        <dbReference type="EMBL" id="AZS36136.1"/>
    </source>
</evidence>
<dbReference type="RefSeq" id="WP_127094865.1">
    <property type="nucleotide sequence ID" value="NZ_CP031423.1"/>
</dbReference>
<gene>
    <name evidence="3" type="primary">mshA</name>
    <name evidence="3" type="ORF">CVS47_00736</name>
</gene>
<dbReference type="KEGG" id="mlv:CVS47_00736"/>
<feature type="domain" description="Glycosyl transferase family 1" evidence="2">
    <location>
        <begin position="224"/>
        <end position="335"/>
    </location>
</feature>
<dbReference type="PANTHER" id="PTHR46401">
    <property type="entry name" value="GLYCOSYLTRANSFERASE WBBK-RELATED"/>
    <property type="match status" value="1"/>
</dbReference>
<dbReference type="EC" id="2.4.1.250" evidence="3"/>
<keyword evidence="3" id="KW-0328">Glycosyltransferase</keyword>
<dbReference type="Gene3D" id="3.40.50.2000">
    <property type="entry name" value="Glycogen Phosphorylase B"/>
    <property type="match status" value="2"/>
</dbReference>
<dbReference type="Proteomes" id="UP000276888">
    <property type="component" value="Chromosome"/>
</dbReference>
<accession>A0A3S9W7S7</accession>
<dbReference type="OrthoDB" id="9801609at2"/>
<dbReference type="InterPro" id="IPR001296">
    <property type="entry name" value="Glyco_trans_1"/>
</dbReference>
<reference evidence="3 4" key="1">
    <citation type="submission" date="2018-08" db="EMBL/GenBank/DDBJ databases">
        <title>Microbacterium lemovicicum sp. nov., a bacterium isolated from a natural uranium-rich soil.</title>
        <authorList>
            <person name="ORTET P."/>
        </authorList>
    </citation>
    <scope>NUCLEOTIDE SEQUENCE [LARGE SCALE GENOMIC DNA]</scope>
    <source>
        <strain evidence="3 4">Viu22</strain>
    </source>
</reference>
<organism evidence="3 4">
    <name type="scientific">Microbacterium lemovicicum</name>
    <dbReference type="NCBI Taxonomy" id="1072463"/>
    <lineage>
        <taxon>Bacteria</taxon>
        <taxon>Bacillati</taxon>
        <taxon>Actinomycetota</taxon>
        <taxon>Actinomycetes</taxon>
        <taxon>Micrococcales</taxon>
        <taxon>Microbacteriaceae</taxon>
        <taxon>Microbacterium</taxon>
    </lineage>
</organism>
<name>A0A3S9W7S7_9MICO</name>
<dbReference type="Pfam" id="PF00534">
    <property type="entry name" value="Glycos_transf_1"/>
    <property type="match status" value="1"/>
</dbReference>
<dbReference type="GO" id="GO:0009103">
    <property type="term" value="P:lipopolysaccharide biosynthetic process"/>
    <property type="evidence" value="ECO:0007669"/>
    <property type="project" value="TreeGrafter"/>
</dbReference>
<dbReference type="EMBL" id="CP031423">
    <property type="protein sequence ID" value="AZS36136.1"/>
    <property type="molecule type" value="Genomic_DNA"/>
</dbReference>
<proteinExistence type="predicted"/>
<sequence>MVATLRVVLDQVAAPTEPTLEEASRELAKALVSAAPAGCEVAAIVPSGPDRDAAATAVPGLASVRMLPLPRRELVGAWQLGVASGVGGGMIHSPSLLAPLVKHDRVHDNDQTVVTLWDLRAWEAPSELPRGLTAWHRGMLKRAVKHADAVVVPTHAAALRLAEAAPLGDRIRVIAGAAPSGFAVPTDEVGRRRHLGLPDGYVLVSGGAAASDALDVAFGAVARAGMDLPVVVIDAPDGEESALVELASAAGIPERQVHVHGALEPADRGAVFGGALALLATSRRTVFPWRVLEAFAVGVPVVAADSPVLREIVVDGGVLAGGGDDDADALGAALADTLGSAARVETQSVLAADRGRSFSWREAADRVWQLHADL</sequence>
<protein>
    <submittedName>
        <fullName evidence="3">D-inositol-3-phosphate glycosyltransferase</fullName>
        <ecNumber evidence="3">2.4.1.250</ecNumber>
    </submittedName>
</protein>
<dbReference type="PANTHER" id="PTHR46401:SF2">
    <property type="entry name" value="GLYCOSYLTRANSFERASE WBBK-RELATED"/>
    <property type="match status" value="1"/>
</dbReference>
<dbReference type="GO" id="GO:0102710">
    <property type="term" value="F:D-inositol-3-phosphate glycosyltransferase activity"/>
    <property type="evidence" value="ECO:0007669"/>
    <property type="project" value="UniProtKB-EC"/>
</dbReference>
<dbReference type="AlphaFoldDB" id="A0A3S9W7S7"/>
<dbReference type="SUPFAM" id="SSF53756">
    <property type="entry name" value="UDP-Glycosyltransferase/glycogen phosphorylase"/>
    <property type="match status" value="1"/>
</dbReference>
<keyword evidence="4" id="KW-1185">Reference proteome</keyword>
<keyword evidence="1 3" id="KW-0808">Transferase</keyword>
<evidence type="ECO:0000313" key="4">
    <source>
        <dbReference type="Proteomes" id="UP000276888"/>
    </source>
</evidence>
<evidence type="ECO:0000259" key="2">
    <source>
        <dbReference type="Pfam" id="PF00534"/>
    </source>
</evidence>